<dbReference type="RefSeq" id="WP_380665058.1">
    <property type="nucleotide sequence ID" value="NZ_JBHTCJ010000002.1"/>
</dbReference>
<dbReference type="Proteomes" id="UP001596504">
    <property type="component" value="Unassembled WGS sequence"/>
</dbReference>
<name>A0ABW2LEB0_9PSEU</name>
<dbReference type="InterPro" id="IPR024520">
    <property type="entry name" value="DUF3558"/>
</dbReference>
<comment type="caution">
    <text evidence="3">The sequence shown here is derived from an EMBL/GenBank/DDBJ whole genome shotgun (WGS) entry which is preliminary data.</text>
</comment>
<feature type="signal peptide" evidence="2">
    <location>
        <begin position="1"/>
        <end position="16"/>
    </location>
</feature>
<gene>
    <name evidence="3" type="ORF">ACFQRI_05335</name>
</gene>
<feature type="region of interest" description="Disordered" evidence="1">
    <location>
        <begin position="22"/>
        <end position="46"/>
    </location>
</feature>
<proteinExistence type="predicted"/>
<keyword evidence="2" id="KW-0732">Signal</keyword>
<dbReference type="EMBL" id="JBHTCJ010000002">
    <property type="protein sequence ID" value="MFC7340829.1"/>
    <property type="molecule type" value="Genomic_DNA"/>
</dbReference>
<dbReference type="Pfam" id="PF12079">
    <property type="entry name" value="DUF3558"/>
    <property type="match status" value="1"/>
</dbReference>
<reference evidence="4" key="1">
    <citation type="journal article" date="2019" name="Int. J. Syst. Evol. Microbiol.">
        <title>The Global Catalogue of Microorganisms (GCM) 10K type strain sequencing project: providing services to taxonomists for standard genome sequencing and annotation.</title>
        <authorList>
            <consortium name="The Broad Institute Genomics Platform"/>
            <consortium name="The Broad Institute Genome Sequencing Center for Infectious Disease"/>
            <person name="Wu L."/>
            <person name="Ma J."/>
        </authorList>
    </citation>
    <scope>NUCLEOTIDE SEQUENCE [LARGE SCALE GENOMIC DNA]</scope>
    <source>
        <strain evidence="4">WLHS5</strain>
    </source>
</reference>
<keyword evidence="4" id="KW-1185">Reference proteome</keyword>
<dbReference type="PROSITE" id="PS51257">
    <property type="entry name" value="PROKAR_LIPOPROTEIN"/>
    <property type="match status" value="1"/>
</dbReference>
<evidence type="ECO:0000313" key="4">
    <source>
        <dbReference type="Proteomes" id="UP001596504"/>
    </source>
</evidence>
<evidence type="ECO:0000313" key="3">
    <source>
        <dbReference type="EMBL" id="MFC7340829.1"/>
    </source>
</evidence>
<protein>
    <submittedName>
        <fullName evidence="3">DUF3558 family protein</fullName>
    </submittedName>
</protein>
<feature type="chain" id="PRO_5047304725" evidence="2">
    <location>
        <begin position="17"/>
        <end position="197"/>
    </location>
</feature>
<evidence type="ECO:0000256" key="1">
    <source>
        <dbReference type="SAM" id="MobiDB-lite"/>
    </source>
</evidence>
<accession>A0ABW2LEB0</accession>
<organism evidence="3 4">
    <name type="scientific">Saccharopolyspora griseoalba</name>
    <dbReference type="NCBI Taxonomy" id="1431848"/>
    <lineage>
        <taxon>Bacteria</taxon>
        <taxon>Bacillati</taxon>
        <taxon>Actinomycetota</taxon>
        <taxon>Actinomycetes</taxon>
        <taxon>Pseudonocardiales</taxon>
        <taxon>Pseudonocardiaceae</taxon>
        <taxon>Saccharopolyspora</taxon>
    </lineage>
</organism>
<evidence type="ECO:0000256" key="2">
    <source>
        <dbReference type="SAM" id="SignalP"/>
    </source>
</evidence>
<sequence length="197" mass="20552">MRATARGALAALGAVAALSGCTVNGPDPAPAPQTEPSGLDLPRRPGDLPVADKQRDEICGWLTPEGKASIPVGEISGRPLSSNGANYPGCGFLGQDGPANYGIGVRVVPEPIDRFVEQVNSNPDTRRTYELNGYGAVQSQVWGAENMGCDAYVDAAEGRTLWINLMLFTPGGLDTDQMCGKAQLAAKAAVATLQVQR</sequence>